<gene>
    <name evidence="4" type="ORF">ACFOY2_14840</name>
</gene>
<dbReference type="EMBL" id="JBHSBI010000006">
    <property type="protein sequence ID" value="MFC4008505.1"/>
    <property type="molecule type" value="Genomic_DNA"/>
</dbReference>
<dbReference type="InterPro" id="IPR003767">
    <property type="entry name" value="Malate/L-lactate_DH-like"/>
</dbReference>
<protein>
    <submittedName>
        <fullName evidence="4">Ldh family oxidoreductase</fullName>
    </submittedName>
</protein>
<accession>A0ABV8G649</accession>
<keyword evidence="5" id="KW-1185">Reference proteome</keyword>
<dbReference type="Pfam" id="PF01557">
    <property type="entry name" value="FAA_hydrolase"/>
    <property type="match status" value="1"/>
</dbReference>
<dbReference type="RefSeq" id="WP_379528689.1">
    <property type="nucleotide sequence ID" value="NZ_JBHSBI010000006.1"/>
</dbReference>
<reference evidence="5" key="1">
    <citation type="journal article" date="2019" name="Int. J. Syst. Evol. Microbiol.">
        <title>The Global Catalogue of Microorganisms (GCM) 10K type strain sequencing project: providing services to taxonomists for standard genome sequencing and annotation.</title>
        <authorList>
            <consortium name="The Broad Institute Genomics Platform"/>
            <consortium name="The Broad Institute Genome Sequencing Center for Infectious Disease"/>
            <person name="Wu L."/>
            <person name="Ma J."/>
        </authorList>
    </citation>
    <scope>NUCLEOTIDE SEQUENCE [LARGE SCALE GENOMIC DNA]</scope>
    <source>
        <strain evidence="5">TBRC 1276</strain>
    </source>
</reference>
<dbReference type="InterPro" id="IPR043144">
    <property type="entry name" value="Mal/L-sulf/L-lact_DH-like_ah"/>
</dbReference>
<evidence type="ECO:0000259" key="3">
    <source>
        <dbReference type="Pfam" id="PF01557"/>
    </source>
</evidence>
<dbReference type="SUPFAM" id="SSF89733">
    <property type="entry name" value="L-sulfolactate dehydrogenase-like"/>
    <property type="match status" value="1"/>
</dbReference>
<dbReference type="InterPro" id="IPR011234">
    <property type="entry name" value="Fumarylacetoacetase-like_C"/>
</dbReference>
<dbReference type="InterPro" id="IPR036111">
    <property type="entry name" value="Mal/L-sulfo/L-lacto_DH-like_sf"/>
</dbReference>
<evidence type="ECO:0000313" key="4">
    <source>
        <dbReference type="EMBL" id="MFC4008505.1"/>
    </source>
</evidence>
<dbReference type="PANTHER" id="PTHR11820">
    <property type="entry name" value="ACYLPYRUVASE"/>
    <property type="match status" value="1"/>
</dbReference>
<comment type="caution">
    <text evidence="4">The sequence shown here is derived from an EMBL/GenBank/DDBJ whole genome shotgun (WGS) entry which is preliminary data.</text>
</comment>
<evidence type="ECO:0000256" key="1">
    <source>
        <dbReference type="ARBA" id="ARBA00022723"/>
    </source>
</evidence>
<dbReference type="PANTHER" id="PTHR11820:SF7">
    <property type="entry name" value="ACYLPYRUVASE FAHD1, MITOCHONDRIAL"/>
    <property type="match status" value="1"/>
</dbReference>
<evidence type="ECO:0000256" key="2">
    <source>
        <dbReference type="ARBA" id="ARBA00023002"/>
    </source>
</evidence>
<dbReference type="Gene3D" id="3.30.1370.60">
    <property type="entry name" value="Hypothetical oxidoreductase yiak, domain 2"/>
    <property type="match status" value="1"/>
</dbReference>
<name>A0ABV8G649_9ACTN</name>
<dbReference type="Gene3D" id="3.90.850.10">
    <property type="entry name" value="Fumarylacetoacetase-like, C-terminal domain"/>
    <property type="match status" value="1"/>
</dbReference>
<keyword evidence="2" id="KW-0560">Oxidoreductase</keyword>
<organism evidence="4 5">
    <name type="scientific">Nonomuraea purpurea</name>
    <dbReference type="NCBI Taxonomy" id="1849276"/>
    <lineage>
        <taxon>Bacteria</taxon>
        <taxon>Bacillati</taxon>
        <taxon>Actinomycetota</taxon>
        <taxon>Actinomycetes</taxon>
        <taxon>Streptosporangiales</taxon>
        <taxon>Streptosporangiaceae</taxon>
        <taxon>Nonomuraea</taxon>
    </lineage>
</organism>
<dbReference type="Gene3D" id="1.10.1530.10">
    <property type="match status" value="1"/>
</dbReference>
<evidence type="ECO:0000313" key="5">
    <source>
        <dbReference type="Proteomes" id="UP001595851"/>
    </source>
</evidence>
<proteinExistence type="predicted"/>
<dbReference type="Pfam" id="PF02615">
    <property type="entry name" value="Ldh_2"/>
    <property type="match status" value="1"/>
</dbReference>
<keyword evidence="1" id="KW-0479">Metal-binding</keyword>
<dbReference type="SUPFAM" id="SSF56529">
    <property type="entry name" value="FAH"/>
    <property type="match status" value="1"/>
</dbReference>
<dbReference type="Proteomes" id="UP001595851">
    <property type="component" value="Unassembled WGS sequence"/>
</dbReference>
<dbReference type="InterPro" id="IPR043143">
    <property type="entry name" value="Mal/L-sulf/L-lact_DH-like_NADP"/>
</dbReference>
<dbReference type="InterPro" id="IPR036663">
    <property type="entry name" value="Fumarylacetoacetase_C_sf"/>
</dbReference>
<sequence length="527" mass="54708">MYTEMAAQAGMAGVYLAVANAGGMPPWGGTSPVLGPNPLSIAIPAAPGRSFVLDIATTAASHGAIKVARQRGEPMPVGWVADRHGRPITDPDRAEEGFLLPIGGHKGSGLTIAIGLLAGVLNGAAFGGDVVDHRADLVTPTNTGQLLIALRADVFRPLEPVLADVVRHLDDLREPACGDPLRLPGDEAARLRAENTRLGVPIAPAVISALNAEAARHGISQRLQENFPTPPRKRRTMKLVTFETGPRTGIGALLENGDVVDFAADPGLPATMAEFVAMGAAGLGRAVALVASSAALPASGVTLLAPIRPPSNVMCVGKNYLDHASEFAGSGFDASQRQVVPDHPVVFTKARSSIVGPGQDVEVSADATGTTDYEGELAVVIGEGGVRIPAEQAWRHVYGYTIVNDLTVRELQKRHVQFFIGKSAATYCPIGPCLVTRDELGDLAGVSVRTRVNGELRQQAPLTDLIFPIPVLIEAISAAVALEPGDVIATGTPAGVGIGFDPPRYLAPGDLVEISVDGIGTLANRAV</sequence>
<feature type="domain" description="Fumarylacetoacetase-like C-terminal" evidence="3">
    <location>
        <begin position="313"/>
        <end position="525"/>
    </location>
</feature>